<accession>A0A7J7G0D0</accession>
<reference evidence="2" key="1">
    <citation type="journal article" date="2020" name="Nat. Commun.">
        <title>Genome assembly of wild tea tree DASZ reveals pedigree and selection history of tea varieties.</title>
        <authorList>
            <person name="Zhang W."/>
            <person name="Zhang Y."/>
            <person name="Qiu H."/>
            <person name="Guo Y."/>
            <person name="Wan H."/>
            <person name="Zhang X."/>
            <person name="Scossa F."/>
            <person name="Alseekh S."/>
            <person name="Zhang Q."/>
            <person name="Wang P."/>
            <person name="Xu L."/>
            <person name="Schmidt M.H."/>
            <person name="Jia X."/>
            <person name="Li D."/>
            <person name="Zhu A."/>
            <person name="Guo F."/>
            <person name="Chen W."/>
            <person name="Ni D."/>
            <person name="Usadel B."/>
            <person name="Fernie A.R."/>
            <person name="Wen W."/>
        </authorList>
    </citation>
    <scope>NUCLEOTIDE SEQUENCE [LARGE SCALE GENOMIC DNA]</scope>
    <source>
        <strain evidence="2">cv. G240</strain>
    </source>
</reference>
<keyword evidence="2" id="KW-1185">Reference proteome</keyword>
<proteinExistence type="predicted"/>
<sequence>MRGCNNFAGSLSAYMADSLPDMCLNAIGSGPSLVSQGCWALISRSWVGPCVQAVSQTLWKAHQY</sequence>
<comment type="caution">
    <text evidence="1">The sequence shown here is derived from an EMBL/GenBank/DDBJ whole genome shotgun (WGS) entry which is preliminary data.</text>
</comment>
<dbReference type="Proteomes" id="UP000593564">
    <property type="component" value="Unassembled WGS sequence"/>
</dbReference>
<evidence type="ECO:0000313" key="2">
    <source>
        <dbReference type="Proteomes" id="UP000593564"/>
    </source>
</evidence>
<dbReference type="EMBL" id="JACBKZ010000014">
    <property type="protein sequence ID" value="KAF5933671.1"/>
    <property type="molecule type" value="Genomic_DNA"/>
</dbReference>
<gene>
    <name evidence="1" type="ORF">HYC85_029842</name>
</gene>
<reference evidence="1 2" key="2">
    <citation type="submission" date="2020-07" db="EMBL/GenBank/DDBJ databases">
        <title>Genome assembly of wild tea tree DASZ reveals pedigree and selection history of tea varieties.</title>
        <authorList>
            <person name="Zhang W."/>
        </authorList>
    </citation>
    <scope>NUCLEOTIDE SEQUENCE [LARGE SCALE GENOMIC DNA]</scope>
    <source>
        <strain evidence="2">cv. G240</strain>
        <tissue evidence="1">Leaf</tissue>
    </source>
</reference>
<name>A0A7J7G0D0_CAMSI</name>
<dbReference type="AlphaFoldDB" id="A0A7J7G0D0"/>
<organism evidence="1 2">
    <name type="scientific">Camellia sinensis</name>
    <name type="common">Tea plant</name>
    <name type="synonym">Thea sinensis</name>
    <dbReference type="NCBI Taxonomy" id="4442"/>
    <lineage>
        <taxon>Eukaryota</taxon>
        <taxon>Viridiplantae</taxon>
        <taxon>Streptophyta</taxon>
        <taxon>Embryophyta</taxon>
        <taxon>Tracheophyta</taxon>
        <taxon>Spermatophyta</taxon>
        <taxon>Magnoliopsida</taxon>
        <taxon>eudicotyledons</taxon>
        <taxon>Gunneridae</taxon>
        <taxon>Pentapetalae</taxon>
        <taxon>asterids</taxon>
        <taxon>Ericales</taxon>
        <taxon>Theaceae</taxon>
        <taxon>Camellia</taxon>
    </lineage>
</organism>
<evidence type="ECO:0000313" key="1">
    <source>
        <dbReference type="EMBL" id="KAF5933671.1"/>
    </source>
</evidence>
<protein>
    <submittedName>
        <fullName evidence="1">Uncharacterized protein</fullName>
    </submittedName>
</protein>